<evidence type="ECO:0000256" key="1">
    <source>
        <dbReference type="SAM" id="Phobius"/>
    </source>
</evidence>
<feature type="transmembrane region" description="Helical" evidence="1">
    <location>
        <begin position="180"/>
        <end position="199"/>
    </location>
</feature>
<name>A0A2P6C8C3_9FLAO</name>
<reference evidence="2 3" key="1">
    <citation type="submission" date="2016-12" db="EMBL/GenBank/DDBJ databases">
        <title>Trade-off between light-utilization and light-protection in marine flavobacteria.</title>
        <authorList>
            <person name="Kumagai Y."/>
            <person name="Yoshizawa S."/>
            <person name="Kogure K."/>
            <person name="Iwasaki W."/>
        </authorList>
    </citation>
    <scope>NUCLEOTIDE SEQUENCE [LARGE SCALE GENOMIC DNA]</scope>
    <source>
        <strain evidence="2 3">KCTC 12100</strain>
    </source>
</reference>
<sequence length="217" mass="25888">MSFFDLISFIGIFVLIINTYFYFKSYLNYSIAFKVFSIYLFLTLLIQISSSVLFQLGINNLYLSHFYFISQFILLSFFYSSLEKKNSVKKGIKYILLIGLIFISIYYTKDPETYYKFNIFEIIVTSIPLIIYSFLFFLKRIDNEDKKFIYINSGLFLYLSCSTLLFVAGNIKSSLKEVLWYSNVSLYLVYQILIFIEWYKNFKSKKNIKNSTFIKHE</sequence>
<feature type="transmembrane region" description="Helical" evidence="1">
    <location>
        <begin position="114"/>
        <end position="137"/>
    </location>
</feature>
<comment type="caution">
    <text evidence="2">The sequence shown here is derived from an EMBL/GenBank/DDBJ whole genome shotgun (WGS) entry which is preliminary data.</text>
</comment>
<feature type="transmembrane region" description="Helical" evidence="1">
    <location>
        <begin position="91"/>
        <end position="108"/>
    </location>
</feature>
<gene>
    <name evidence="2" type="ORF">BTO14_14190</name>
</gene>
<accession>A0A2P6C8C3</accession>
<protein>
    <recommendedName>
        <fullName evidence="4">7TM-DISM receptor extracellular domain-containing protein</fullName>
    </recommendedName>
</protein>
<feature type="transmembrane region" description="Helical" evidence="1">
    <location>
        <begin position="6"/>
        <end position="23"/>
    </location>
</feature>
<feature type="transmembrane region" description="Helical" evidence="1">
    <location>
        <begin position="35"/>
        <end position="56"/>
    </location>
</feature>
<feature type="transmembrane region" description="Helical" evidence="1">
    <location>
        <begin position="149"/>
        <end position="168"/>
    </location>
</feature>
<evidence type="ECO:0000313" key="3">
    <source>
        <dbReference type="Proteomes" id="UP000247345"/>
    </source>
</evidence>
<feature type="transmembrane region" description="Helical" evidence="1">
    <location>
        <begin position="62"/>
        <end position="79"/>
    </location>
</feature>
<evidence type="ECO:0000313" key="2">
    <source>
        <dbReference type="EMBL" id="PQJ69173.1"/>
    </source>
</evidence>
<keyword evidence="1" id="KW-1133">Transmembrane helix</keyword>
<dbReference type="AlphaFoldDB" id="A0A2P6C8C3"/>
<organism evidence="2 3">
    <name type="scientific">Polaribacter butkevichii</name>
    <dbReference type="NCBI Taxonomy" id="218490"/>
    <lineage>
        <taxon>Bacteria</taxon>
        <taxon>Pseudomonadati</taxon>
        <taxon>Bacteroidota</taxon>
        <taxon>Flavobacteriia</taxon>
        <taxon>Flavobacteriales</taxon>
        <taxon>Flavobacteriaceae</taxon>
    </lineage>
</organism>
<dbReference type="Proteomes" id="UP000247345">
    <property type="component" value="Unassembled WGS sequence"/>
</dbReference>
<keyword evidence="1" id="KW-0812">Transmembrane</keyword>
<keyword evidence="1" id="KW-0472">Membrane</keyword>
<keyword evidence="3" id="KW-1185">Reference proteome</keyword>
<evidence type="ECO:0008006" key="4">
    <source>
        <dbReference type="Google" id="ProtNLM"/>
    </source>
</evidence>
<proteinExistence type="predicted"/>
<dbReference type="EMBL" id="MSCK01000002">
    <property type="protein sequence ID" value="PQJ69173.1"/>
    <property type="molecule type" value="Genomic_DNA"/>
</dbReference>